<evidence type="ECO:0000256" key="1">
    <source>
        <dbReference type="SAM" id="Coils"/>
    </source>
</evidence>
<proteinExistence type="predicted"/>
<sequence>MQMSDQELLQSISTMMDEKLDARFGQVDTRFERMEARFEQVDTRLDNMVTKDYLDERLYTLENDLLREIDTVQEKANSHFARVERRIDRLETTVNTIKLESDSIPILMKSFADLRDRVKVLERIS</sequence>
<dbReference type="EMBL" id="JABACJ020000026">
    <property type="protein sequence ID" value="MBU3878024.1"/>
    <property type="molecule type" value="Genomic_DNA"/>
</dbReference>
<comment type="caution">
    <text evidence="2">The sequence shown here is derived from an EMBL/GenBank/DDBJ whole genome shotgun (WGS) entry which is preliminary data.</text>
</comment>
<keyword evidence="3" id="KW-1185">Reference proteome</keyword>
<gene>
    <name evidence="2" type="ORF">HGO97_019665</name>
</gene>
<evidence type="ECO:0000313" key="2">
    <source>
        <dbReference type="EMBL" id="MBU3878024.1"/>
    </source>
</evidence>
<dbReference type="Proteomes" id="UP000723714">
    <property type="component" value="Unassembled WGS sequence"/>
</dbReference>
<reference evidence="2 3" key="1">
    <citation type="submission" date="2021-06" db="EMBL/GenBank/DDBJ databases">
        <title>Faecalicatena sp. nov. isolated from porcine feces.</title>
        <authorList>
            <person name="Oh B.S."/>
            <person name="Lee J.H."/>
        </authorList>
    </citation>
    <scope>NUCLEOTIDE SEQUENCE [LARGE SCALE GENOMIC DNA]</scope>
    <source>
        <strain evidence="2 3">AGMB00832</strain>
    </source>
</reference>
<name>A0ABS6D965_9FIRM</name>
<accession>A0ABS6D965</accession>
<dbReference type="RefSeq" id="WP_216244575.1">
    <property type="nucleotide sequence ID" value="NZ_JABACJ020000026.1"/>
</dbReference>
<evidence type="ECO:0000313" key="3">
    <source>
        <dbReference type="Proteomes" id="UP000723714"/>
    </source>
</evidence>
<keyword evidence="1" id="KW-0175">Coiled coil</keyword>
<feature type="coiled-coil region" evidence="1">
    <location>
        <begin position="73"/>
        <end position="100"/>
    </location>
</feature>
<organism evidence="2 3">
    <name type="scientific">Faecalicatena faecalis</name>
    <dbReference type="NCBI Taxonomy" id="2726362"/>
    <lineage>
        <taxon>Bacteria</taxon>
        <taxon>Bacillati</taxon>
        <taxon>Bacillota</taxon>
        <taxon>Clostridia</taxon>
        <taxon>Lachnospirales</taxon>
        <taxon>Lachnospiraceae</taxon>
        <taxon>Faecalicatena</taxon>
    </lineage>
</organism>
<protein>
    <submittedName>
        <fullName evidence="2">Uncharacterized protein</fullName>
    </submittedName>
</protein>